<organism evidence="6 7">
    <name type="scientific">Salimicrobium album</name>
    <dbReference type="NCBI Taxonomy" id="50717"/>
    <lineage>
        <taxon>Bacteria</taxon>
        <taxon>Bacillati</taxon>
        <taxon>Bacillota</taxon>
        <taxon>Bacilli</taxon>
        <taxon>Bacillales</taxon>
        <taxon>Bacillaceae</taxon>
        <taxon>Salimicrobium</taxon>
    </lineage>
</organism>
<comment type="caution">
    <text evidence="6">The sequence shown here is derived from an EMBL/GenBank/DDBJ whole genome shotgun (WGS) entry which is preliminary data.</text>
</comment>
<dbReference type="Pfam" id="PF02674">
    <property type="entry name" value="Colicin_V"/>
    <property type="match status" value="1"/>
</dbReference>
<comment type="subcellular location">
    <subcellularLocation>
        <location evidence="1">Membrane</location>
        <topology evidence="1">Multi-pass membrane protein</topology>
    </subcellularLocation>
</comment>
<dbReference type="InterPro" id="IPR003825">
    <property type="entry name" value="Colicin-V_CvpA"/>
</dbReference>
<evidence type="ECO:0000256" key="3">
    <source>
        <dbReference type="ARBA" id="ARBA00022989"/>
    </source>
</evidence>
<keyword evidence="7" id="KW-1185">Reference proteome</keyword>
<keyword evidence="3 5" id="KW-1133">Transmembrane helix</keyword>
<name>A0A1H3D297_9BACI</name>
<gene>
    <name evidence="6" type="ORF">SAMN04488081_0804</name>
</gene>
<keyword evidence="4 5" id="KW-0472">Membrane</keyword>
<reference evidence="6 7" key="1">
    <citation type="submission" date="2016-10" db="EMBL/GenBank/DDBJ databases">
        <authorList>
            <person name="Varghese N."/>
            <person name="Submissions S."/>
        </authorList>
    </citation>
    <scope>NUCLEOTIDE SEQUENCE [LARGE SCALE GENOMIC DNA]</scope>
    <source>
        <strain evidence="6 7">DSM 20748</strain>
    </source>
</reference>
<protein>
    <submittedName>
        <fullName evidence="6">Uncharacterized membrane protein, required for colicin V production</fullName>
    </submittedName>
</protein>
<keyword evidence="2 5" id="KW-0812">Transmembrane</keyword>
<accession>A0A1H3D297</accession>
<evidence type="ECO:0000256" key="4">
    <source>
        <dbReference type="ARBA" id="ARBA00023136"/>
    </source>
</evidence>
<evidence type="ECO:0000256" key="2">
    <source>
        <dbReference type="ARBA" id="ARBA00022692"/>
    </source>
</evidence>
<evidence type="ECO:0000256" key="5">
    <source>
        <dbReference type="SAM" id="Phobius"/>
    </source>
</evidence>
<evidence type="ECO:0000256" key="1">
    <source>
        <dbReference type="ARBA" id="ARBA00004141"/>
    </source>
</evidence>
<dbReference type="EMBL" id="FNOS01000002">
    <property type="protein sequence ID" value="SDX60517.1"/>
    <property type="molecule type" value="Genomic_DNA"/>
</dbReference>
<evidence type="ECO:0000313" key="6">
    <source>
        <dbReference type="EMBL" id="SDX60517.1"/>
    </source>
</evidence>
<dbReference type="Proteomes" id="UP000198647">
    <property type="component" value="Unassembled WGS sequence"/>
</dbReference>
<dbReference type="PANTHER" id="PTHR37306">
    <property type="entry name" value="COLICIN V PRODUCTION PROTEIN"/>
    <property type="match status" value="1"/>
</dbReference>
<evidence type="ECO:0000313" key="7">
    <source>
        <dbReference type="Proteomes" id="UP000198647"/>
    </source>
</evidence>
<feature type="transmembrane region" description="Helical" evidence="5">
    <location>
        <begin position="28"/>
        <end position="44"/>
    </location>
</feature>
<feature type="transmembrane region" description="Helical" evidence="5">
    <location>
        <begin position="129"/>
        <end position="147"/>
    </location>
</feature>
<dbReference type="PANTHER" id="PTHR37306:SF1">
    <property type="entry name" value="COLICIN V PRODUCTION PROTEIN"/>
    <property type="match status" value="1"/>
</dbReference>
<proteinExistence type="predicted"/>
<dbReference type="RefSeq" id="WP_008588612.1">
    <property type="nucleotide sequence ID" value="NZ_FNOS01000002.1"/>
</dbReference>
<feature type="transmembrane region" description="Helical" evidence="5">
    <location>
        <begin position="78"/>
        <end position="100"/>
    </location>
</feature>
<sequence length="184" mass="20619">MIIDLLILLILFLGLVKGMKRGFVLQLFHIVGFIAAFLTAVLYYDDLASKLTLWVPYPEFQENGAWAIFTGDVPMEVAFYNAVAFILIFVAVNVVIQIIASMLDFVAELPILKSLNHLLGGALGFVENYLILFIFLYIAALTPIMFLQNSLDNSVLAPLIVEYTPIISGEIKSLWMKEFAGFFK</sequence>